<feature type="region of interest" description="Disordered" evidence="1">
    <location>
        <begin position="98"/>
        <end position="133"/>
    </location>
</feature>
<dbReference type="EMBL" id="CAMXCT020000149">
    <property type="protein sequence ID" value="CAL1128046.1"/>
    <property type="molecule type" value="Genomic_DNA"/>
</dbReference>
<organism evidence="2">
    <name type="scientific">Cladocopium goreaui</name>
    <dbReference type="NCBI Taxonomy" id="2562237"/>
    <lineage>
        <taxon>Eukaryota</taxon>
        <taxon>Sar</taxon>
        <taxon>Alveolata</taxon>
        <taxon>Dinophyceae</taxon>
        <taxon>Suessiales</taxon>
        <taxon>Symbiodiniaceae</taxon>
        <taxon>Cladocopium</taxon>
    </lineage>
</organism>
<name>A0A9P1BJS3_9DINO</name>
<comment type="caution">
    <text evidence="2">The sequence shown here is derived from an EMBL/GenBank/DDBJ whole genome shotgun (WGS) entry which is preliminary data.</text>
</comment>
<feature type="region of interest" description="Disordered" evidence="1">
    <location>
        <begin position="1"/>
        <end position="26"/>
    </location>
</feature>
<evidence type="ECO:0000313" key="2">
    <source>
        <dbReference type="EMBL" id="CAI3974671.1"/>
    </source>
</evidence>
<keyword evidence="4" id="KW-1185">Reference proteome</keyword>
<reference evidence="3" key="2">
    <citation type="submission" date="2024-04" db="EMBL/GenBank/DDBJ databases">
        <authorList>
            <person name="Chen Y."/>
            <person name="Shah S."/>
            <person name="Dougan E. K."/>
            <person name="Thang M."/>
            <person name="Chan C."/>
        </authorList>
    </citation>
    <scope>NUCLEOTIDE SEQUENCE [LARGE SCALE GENOMIC DNA]</scope>
</reference>
<feature type="compositionally biased region" description="Basic residues" evidence="1">
    <location>
        <begin position="104"/>
        <end position="113"/>
    </location>
</feature>
<gene>
    <name evidence="2" type="ORF">C1SCF055_LOCUS3057</name>
</gene>
<evidence type="ECO:0000256" key="1">
    <source>
        <dbReference type="SAM" id="MobiDB-lite"/>
    </source>
</evidence>
<reference evidence="2" key="1">
    <citation type="submission" date="2022-10" db="EMBL/GenBank/DDBJ databases">
        <authorList>
            <person name="Chen Y."/>
            <person name="Dougan E. K."/>
            <person name="Chan C."/>
            <person name="Rhodes N."/>
            <person name="Thang M."/>
        </authorList>
    </citation>
    <scope>NUCLEOTIDE SEQUENCE</scope>
</reference>
<dbReference type="EMBL" id="CAMXCT010000149">
    <property type="protein sequence ID" value="CAI3974671.1"/>
    <property type="molecule type" value="Genomic_DNA"/>
</dbReference>
<evidence type="ECO:0000313" key="3">
    <source>
        <dbReference type="EMBL" id="CAL1128046.1"/>
    </source>
</evidence>
<accession>A0A9P1BJS3</accession>
<evidence type="ECO:0000313" key="4">
    <source>
        <dbReference type="Proteomes" id="UP001152797"/>
    </source>
</evidence>
<dbReference type="Proteomes" id="UP001152797">
    <property type="component" value="Unassembled WGS sequence"/>
</dbReference>
<dbReference type="EMBL" id="CAMXCT030000149">
    <property type="protein sequence ID" value="CAL4761983.1"/>
    <property type="molecule type" value="Genomic_DNA"/>
</dbReference>
<dbReference type="AlphaFoldDB" id="A0A9P1BJS3"/>
<proteinExistence type="predicted"/>
<sequence>MKKAGKPYVRAPHVGTSPGSYSTAFDWKGTPKPVKGRVLDCGSQPQLELCVSGQLISQAGYTYAARPQQPAPQKYVPIDQLGGLASSYDFLQSSYGHSFQHSSLPRRTRKPRRQMSDLVCGHRDTEIGSSSSS</sequence>
<protein>
    <submittedName>
        <fullName evidence="2">Uncharacterized protein</fullName>
    </submittedName>
</protein>